<dbReference type="EMBL" id="VBOS01000451">
    <property type="protein sequence ID" value="TMQ49322.1"/>
    <property type="molecule type" value="Genomic_DNA"/>
</dbReference>
<dbReference type="PANTHER" id="PTHR42964">
    <property type="entry name" value="ENOYL-COA HYDRATASE"/>
    <property type="match status" value="1"/>
</dbReference>
<gene>
    <name evidence="3" type="ORF">E6K72_12380</name>
</gene>
<feature type="non-terminal residue" evidence="3">
    <location>
        <position position="1"/>
    </location>
</feature>
<name>A0A538SD78_UNCEI</name>
<dbReference type="InterPro" id="IPR051683">
    <property type="entry name" value="Enoyl-CoA_Hydratase/Isomerase"/>
</dbReference>
<evidence type="ECO:0008006" key="5">
    <source>
        <dbReference type="Google" id="ProtNLM"/>
    </source>
</evidence>
<sequence>AVTSAARGTARGPARSDGGRWRRSRPSGSKPTASRRVGTEAVPRAAEPRPPEPRHASPRTHPRRRGRARVARPSRAAQCALGRAAGRDRRDPARARARSRSASFEENLADAKRLAGLFAGVADFPKPVVARVHGNVLGGGVGLVCACDVVVASDDARFGLTEVRLGILPAIISPYVIRRLGDARARELMLTGERFDAAVAERVRLVHHVVPGAELDAKVDERVQGLLAGAPHAQTRIKMLLELWGEVGWEEYRAALPRTLAEVRSGDEAREGLTAFFEKRKPGWQAKP</sequence>
<dbReference type="Proteomes" id="UP000317716">
    <property type="component" value="Unassembled WGS sequence"/>
</dbReference>
<dbReference type="InterPro" id="IPR014748">
    <property type="entry name" value="Enoyl-CoA_hydra_C"/>
</dbReference>
<feature type="region of interest" description="Disordered" evidence="2">
    <location>
        <begin position="1"/>
        <end position="102"/>
    </location>
</feature>
<dbReference type="GO" id="GO:0003824">
    <property type="term" value="F:catalytic activity"/>
    <property type="evidence" value="ECO:0007669"/>
    <property type="project" value="UniProtKB-ARBA"/>
</dbReference>
<dbReference type="InterPro" id="IPR029045">
    <property type="entry name" value="ClpP/crotonase-like_dom_sf"/>
</dbReference>
<dbReference type="Gene3D" id="1.10.12.10">
    <property type="entry name" value="Lyase 2-enoyl-coa Hydratase, Chain A, domain 2"/>
    <property type="match status" value="1"/>
</dbReference>
<comment type="similarity">
    <text evidence="1">Belongs to the enoyl-CoA hydratase/isomerase family.</text>
</comment>
<protein>
    <recommendedName>
        <fullName evidence="5">Enoyl-CoA hydratase/isomerase family protein</fullName>
    </recommendedName>
</protein>
<dbReference type="SUPFAM" id="SSF52096">
    <property type="entry name" value="ClpP/crotonase"/>
    <property type="match status" value="1"/>
</dbReference>
<proteinExistence type="inferred from homology"/>
<evidence type="ECO:0000256" key="2">
    <source>
        <dbReference type="SAM" id="MobiDB-lite"/>
    </source>
</evidence>
<dbReference type="AlphaFoldDB" id="A0A538SD78"/>
<dbReference type="Pfam" id="PF00378">
    <property type="entry name" value="ECH_1"/>
    <property type="match status" value="1"/>
</dbReference>
<feature type="compositionally biased region" description="Basic and acidic residues" evidence="2">
    <location>
        <begin position="85"/>
        <end position="94"/>
    </location>
</feature>
<dbReference type="Gene3D" id="3.90.226.10">
    <property type="entry name" value="2-enoyl-CoA Hydratase, Chain A, domain 1"/>
    <property type="match status" value="1"/>
</dbReference>
<reference evidence="3 4" key="1">
    <citation type="journal article" date="2019" name="Nat. Microbiol.">
        <title>Mediterranean grassland soil C-N compound turnover is dependent on rainfall and depth, and is mediated by genomically divergent microorganisms.</title>
        <authorList>
            <person name="Diamond S."/>
            <person name="Andeer P.F."/>
            <person name="Li Z."/>
            <person name="Crits-Christoph A."/>
            <person name="Burstein D."/>
            <person name="Anantharaman K."/>
            <person name="Lane K.R."/>
            <person name="Thomas B.C."/>
            <person name="Pan C."/>
            <person name="Northen T.R."/>
            <person name="Banfield J.F."/>
        </authorList>
    </citation>
    <scope>NUCLEOTIDE SEQUENCE [LARGE SCALE GENOMIC DNA]</scope>
    <source>
        <strain evidence="3">WS_2</strain>
    </source>
</reference>
<evidence type="ECO:0000256" key="1">
    <source>
        <dbReference type="ARBA" id="ARBA00005254"/>
    </source>
</evidence>
<feature type="compositionally biased region" description="Basic and acidic residues" evidence="2">
    <location>
        <begin position="46"/>
        <end position="55"/>
    </location>
</feature>
<dbReference type="PANTHER" id="PTHR42964:SF1">
    <property type="entry name" value="POLYKETIDE BIOSYNTHESIS ENOYL-COA HYDRATASE PKSH-RELATED"/>
    <property type="match status" value="1"/>
</dbReference>
<organism evidence="3 4">
    <name type="scientific">Eiseniibacteriota bacterium</name>
    <dbReference type="NCBI Taxonomy" id="2212470"/>
    <lineage>
        <taxon>Bacteria</taxon>
        <taxon>Candidatus Eiseniibacteriota</taxon>
    </lineage>
</organism>
<evidence type="ECO:0000313" key="4">
    <source>
        <dbReference type="Proteomes" id="UP000317716"/>
    </source>
</evidence>
<dbReference type="CDD" id="cd06558">
    <property type="entry name" value="crotonase-like"/>
    <property type="match status" value="1"/>
</dbReference>
<feature type="compositionally biased region" description="Basic residues" evidence="2">
    <location>
        <begin position="56"/>
        <end position="72"/>
    </location>
</feature>
<comment type="caution">
    <text evidence="3">The sequence shown here is derived from an EMBL/GenBank/DDBJ whole genome shotgun (WGS) entry which is preliminary data.</text>
</comment>
<evidence type="ECO:0000313" key="3">
    <source>
        <dbReference type="EMBL" id="TMQ49322.1"/>
    </source>
</evidence>
<accession>A0A538SD78</accession>
<dbReference type="InterPro" id="IPR001753">
    <property type="entry name" value="Enoyl-CoA_hydra/iso"/>
</dbReference>